<dbReference type="GO" id="GO:0003825">
    <property type="term" value="F:alpha,alpha-trehalose-phosphate synthase (UDP-forming) activity"/>
    <property type="evidence" value="ECO:0007669"/>
    <property type="project" value="UniProtKB-EC"/>
</dbReference>
<comment type="function">
    <text evidence="9">Probably involved in the osmoprotection via the biosynthesis of trehalose. Catalyzes the transfer of glucose from UDP-alpha-D-glucose (UDP-Glc) to D-glucose 6-phosphate (Glc-6-P) to form trehalose-6-phosphate. Acts with retention of the anomeric configuration of the UDP-sugar donor.</text>
</comment>
<evidence type="ECO:0000256" key="9">
    <source>
        <dbReference type="RuleBase" id="RU362045"/>
    </source>
</evidence>
<evidence type="ECO:0000256" key="6">
    <source>
        <dbReference type="ARBA" id="ARBA00022676"/>
    </source>
</evidence>
<proteinExistence type="inferred from homology"/>
<sequence>MSRLIIISNRVSRPSKTGNQGGLAVALSQALRESRGIWVGWSGEVTDNFTGHIGFAEYDGVKTATIDLEEQDVDEYYNGYANKTLWPLFHFRIDLAEYARDFEGGYNRVNKRFAETASPLIEPDDIIWVHDYHMIPLGQMLRDRGLKNRMGFFLHIPWPPTRLLVSLPHHTKLVSSLFAYDVVGFHTEEWLESFRHYVEKEMGGKVDGDFVTVGDRTIQAIACPIGINAQEFADAAVSEAANDMHAQVRASLQDRSLIVGVDRLDYSKGLEERFNGFSRFLKDHPEHHRQVVLTQIAPPSRGEVESYQQIRATLDSLAGRINGEYSDVDWTPIRYVNQGYPRDKLAGIYRAARIGLVTPLRDGMNLVAKEYVAAQDPEDPGVLVLSRFAGAAIQLRDALLINPYSSEEMSDAINRALAMPLDERKRRWRAMMNSVEQQDISWWRQTFTDRLTAAERPEEVADDAATVEPGAGAPAAG</sequence>
<dbReference type="PANTHER" id="PTHR10788">
    <property type="entry name" value="TREHALOSE-6-PHOSPHATE SYNTHASE"/>
    <property type="match status" value="1"/>
</dbReference>
<feature type="region of interest" description="Disordered" evidence="10">
    <location>
        <begin position="455"/>
        <end position="477"/>
    </location>
</feature>
<comment type="pathway">
    <text evidence="1 9">Glycan biosynthesis; trehalose biosynthesis.</text>
</comment>
<comment type="catalytic activity">
    <reaction evidence="8 9">
        <text>D-glucose 6-phosphate + UDP-alpha-D-glucose = alpha,alpha-trehalose 6-phosphate + UDP + H(+)</text>
        <dbReference type="Rhea" id="RHEA:18889"/>
        <dbReference type="ChEBI" id="CHEBI:15378"/>
        <dbReference type="ChEBI" id="CHEBI:58223"/>
        <dbReference type="ChEBI" id="CHEBI:58429"/>
        <dbReference type="ChEBI" id="CHEBI:58885"/>
        <dbReference type="ChEBI" id="CHEBI:61548"/>
        <dbReference type="EC" id="2.4.1.15"/>
    </reaction>
</comment>
<evidence type="ECO:0000256" key="5">
    <source>
        <dbReference type="ARBA" id="ARBA00018539"/>
    </source>
</evidence>
<comment type="subunit">
    <text evidence="3 9">Homotetramer.</text>
</comment>
<dbReference type="Proteomes" id="UP001185984">
    <property type="component" value="Unassembled WGS sequence"/>
</dbReference>
<evidence type="ECO:0000313" key="12">
    <source>
        <dbReference type="Proteomes" id="UP001185984"/>
    </source>
</evidence>
<comment type="similarity">
    <text evidence="2 9">Belongs to the glycosyltransferase 20 family.</text>
</comment>
<evidence type="ECO:0000256" key="4">
    <source>
        <dbReference type="ARBA" id="ARBA00012538"/>
    </source>
</evidence>
<name>A0ABU3ZTF1_9SPHN</name>
<accession>A0ABU3ZTF1</accession>
<evidence type="ECO:0000256" key="7">
    <source>
        <dbReference type="ARBA" id="ARBA00022679"/>
    </source>
</evidence>
<evidence type="ECO:0000256" key="2">
    <source>
        <dbReference type="ARBA" id="ARBA00008799"/>
    </source>
</evidence>
<dbReference type="Gene3D" id="3.40.50.2000">
    <property type="entry name" value="Glycogen Phosphorylase B"/>
    <property type="match status" value="2"/>
</dbReference>
<keyword evidence="6 9" id="KW-0328">Glycosyltransferase</keyword>
<dbReference type="RefSeq" id="WP_317515777.1">
    <property type="nucleotide sequence ID" value="NZ_JAPTHD010000001.1"/>
</dbReference>
<evidence type="ECO:0000256" key="3">
    <source>
        <dbReference type="ARBA" id="ARBA00011881"/>
    </source>
</evidence>
<dbReference type="EC" id="2.4.1.15" evidence="4 9"/>
<dbReference type="NCBIfam" id="TIGR02400">
    <property type="entry name" value="trehalose_OtsA"/>
    <property type="match status" value="1"/>
</dbReference>
<evidence type="ECO:0000256" key="10">
    <source>
        <dbReference type="SAM" id="MobiDB-lite"/>
    </source>
</evidence>
<dbReference type="PANTHER" id="PTHR10788:SF106">
    <property type="entry name" value="BCDNA.GH08860"/>
    <property type="match status" value="1"/>
</dbReference>
<keyword evidence="12" id="KW-1185">Reference proteome</keyword>
<dbReference type="InterPro" id="IPR012766">
    <property type="entry name" value="Trehalose_OtsA"/>
</dbReference>
<evidence type="ECO:0000313" key="11">
    <source>
        <dbReference type="EMBL" id="MDV5822632.1"/>
    </source>
</evidence>
<comment type="caution">
    <text evidence="11">The sequence shown here is derived from an EMBL/GenBank/DDBJ whole genome shotgun (WGS) entry which is preliminary data.</text>
</comment>
<evidence type="ECO:0000256" key="8">
    <source>
        <dbReference type="ARBA" id="ARBA00048039"/>
    </source>
</evidence>
<evidence type="ECO:0000256" key="1">
    <source>
        <dbReference type="ARBA" id="ARBA00005199"/>
    </source>
</evidence>
<dbReference type="EMBL" id="JAPTHD010000001">
    <property type="protein sequence ID" value="MDV5822632.1"/>
    <property type="molecule type" value="Genomic_DNA"/>
</dbReference>
<keyword evidence="7 9" id="KW-0808">Transferase</keyword>
<dbReference type="InterPro" id="IPR001830">
    <property type="entry name" value="Glyco_trans_20"/>
</dbReference>
<protein>
    <recommendedName>
        <fullName evidence="5 9">Trehalose-6-phosphate synthase</fullName>
        <ecNumber evidence="4 9">2.4.1.15</ecNumber>
    </recommendedName>
    <alternativeName>
        <fullName evidence="9">Osmoregulatory trehalose synthesis protein A</fullName>
    </alternativeName>
    <alternativeName>
        <fullName evidence="9">UDP-glucose-glucosephosphate glucosyltransferase</fullName>
    </alternativeName>
</protein>
<dbReference type="CDD" id="cd03788">
    <property type="entry name" value="GT20_TPS"/>
    <property type="match status" value="1"/>
</dbReference>
<dbReference type="SUPFAM" id="SSF53756">
    <property type="entry name" value="UDP-Glycosyltransferase/glycogen phosphorylase"/>
    <property type="match status" value="1"/>
</dbReference>
<dbReference type="Pfam" id="PF00982">
    <property type="entry name" value="Glyco_transf_20"/>
    <property type="match status" value="1"/>
</dbReference>
<reference evidence="12" key="1">
    <citation type="journal article" date="2022" name="J Environ Chem Eng">
        <title>Biodegradation of petroleum oil using a constructed nonpathogenic and heavy metal-tolerant bacterial consortium isolated from marine sponges.</title>
        <authorList>
            <person name="Dechsakulwatana C."/>
            <person name="Rungsihiranrut A."/>
            <person name="Muangchinda C."/>
            <person name="Ningthoujam R."/>
            <person name="Klankeo P."/>
            <person name="Pinyakong O."/>
        </authorList>
    </citation>
    <scope>NUCLEOTIDE SEQUENCE [LARGE SCALE GENOMIC DNA]</scope>
    <source>
        <strain evidence="12">MO2-4</strain>
    </source>
</reference>
<organism evidence="11 12">
    <name type="scientific">Sphingobium naphthae</name>
    <dbReference type="NCBI Taxonomy" id="1886786"/>
    <lineage>
        <taxon>Bacteria</taxon>
        <taxon>Pseudomonadati</taxon>
        <taxon>Pseudomonadota</taxon>
        <taxon>Alphaproteobacteria</taxon>
        <taxon>Sphingomonadales</taxon>
        <taxon>Sphingomonadaceae</taxon>
        <taxon>Sphingobium</taxon>
    </lineage>
</organism>
<gene>
    <name evidence="11" type="primary">otsA</name>
    <name evidence="11" type="ORF">O0R41_03350</name>
</gene>